<protein>
    <submittedName>
        <fullName evidence="1">Uncharacterized protein</fullName>
    </submittedName>
</protein>
<gene>
    <name evidence="1" type="ORF">CYMTET_21413</name>
</gene>
<keyword evidence="2" id="KW-1185">Reference proteome</keyword>
<dbReference type="Proteomes" id="UP001190700">
    <property type="component" value="Unassembled WGS sequence"/>
</dbReference>
<organism evidence="1 2">
    <name type="scientific">Cymbomonas tetramitiformis</name>
    <dbReference type="NCBI Taxonomy" id="36881"/>
    <lineage>
        <taxon>Eukaryota</taxon>
        <taxon>Viridiplantae</taxon>
        <taxon>Chlorophyta</taxon>
        <taxon>Pyramimonadophyceae</taxon>
        <taxon>Pyramimonadales</taxon>
        <taxon>Pyramimonadaceae</taxon>
        <taxon>Cymbomonas</taxon>
    </lineage>
</organism>
<name>A0AAE0G237_9CHLO</name>
<reference evidence="1 2" key="1">
    <citation type="journal article" date="2015" name="Genome Biol. Evol.">
        <title>Comparative Genomics of a Bacterivorous Green Alga Reveals Evolutionary Causalities and Consequences of Phago-Mixotrophic Mode of Nutrition.</title>
        <authorList>
            <person name="Burns J.A."/>
            <person name="Paasch A."/>
            <person name="Narechania A."/>
            <person name="Kim E."/>
        </authorList>
    </citation>
    <scope>NUCLEOTIDE SEQUENCE [LARGE SCALE GENOMIC DNA]</scope>
    <source>
        <strain evidence="1 2">PLY_AMNH</strain>
    </source>
</reference>
<evidence type="ECO:0000313" key="2">
    <source>
        <dbReference type="Proteomes" id="UP001190700"/>
    </source>
</evidence>
<dbReference type="AlphaFoldDB" id="A0AAE0G237"/>
<accession>A0AAE0G237</accession>
<sequence>MNRSISKFSVQLPRYYAAWKDPLCEGVDSLVYVWRRENNWVNPPWALLDEVAHKLREEEAAATVVVPYWPAQSWLRGLVMMPRCKDLFIPCRLRGSELRGPSKWDVVLFRIEAPVLHDDGDEKTLELSEENFKNLCSSGVEDLNNDEAALDSADMDEGIYEEIKHGAGGIKSTSLQPYLSAINNYHEELGLPGPAKESAVNRAVEGMATIPAQLAVQVKNIETQRTWLPARHVDSLEQNYKNSA</sequence>
<proteinExistence type="predicted"/>
<comment type="caution">
    <text evidence="1">The sequence shown here is derived from an EMBL/GenBank/DDBJ whole genome shotgun (WGS) entry which is preliminary data.</text>
</comment>
<dbReference type="EMBL" id="LGRX02010538">
    <property type="protein sequence ID" value="KAK3270179.1"/>
    <property type="molecule type" value="Genomic_DNA"/>
</dbReference>
<evidence type="ECO:0000313" key="1">
    <source>
        <dbReference type="EMBL" id="KAK3270179.1"/>
    </source>
</evidence>